<dbReference type="SMART" id="SM00490">
    <property type="entry name" value="HELICc"/>
    <property type="match status" value="1"/>
</dbReference>
<dbReference type="Pfam" id="PF00271">
    <property type="entry name" value="Helicase_C"/>
    <property type="match status" value="1"/>
</dbReference>
<dbReference type="Proteomes" id="UP000006028">
    <property type="component" value="Unassembled WGS sequence"/>
</dbReference>
<evidence type="ECO:0000256" key="2">
    <source>
        <dbReference type="ARBA" id="ARBA00022801"/>
    </source>
</evidence>
<comment type="caution">
    <text evidence="6">The sequence shown here is derived from an EMBL/GenBank/DDBJ whole genome shotgun (WGS) entry which is preliminary data.</text>
</comment>
<evidence type="ECO:0000313" key="6">
    <source>
        <dbReference type="EMBL" id="EFQ07024.1"/>
    </source>
</evidence>
<gene>
    <name evidence="6" type="ORF">HMPREF9436_01460</name>
</gene>
<dbReference type="RefSeq" id="WP_005941818.1">
    <property type="nucleotide sequence ID" value="NZ_GL538315.1"/>
</dbReference>
<dbReference type="Pfam" id="PF04851">
    <property type="entry name" value="ResIII"/>
    <property type="match status" value="1"/>
</dbReference>
<evidence type="ECO:0000313" key="7">
    <source>
        <dbReference type="Proteomes" id="UP000006028"/>
    </source>
</evidence>
<dbReference type="InterPro" id="IPR006935">
    <property type="entry name" value="Helicase/UvrB_N"/>
</dbReference>
<dbReference type="BioCyc" id="FCF748224-HMP:GTSS-142-MONOMER"/>
<keyword evidence="2" id="KW-0378">Hydrolase</keyword>
<dbReference type="GO" id="GO:0004386">
    <property type="term" value="F:helicase activity"/>
    <property type="evidence" value="ECO:0007669"/>
    <property type="project" value="UniProtKB-KW"/>
</dbReference>
<dbReference type="InterPro" id="IPR001650">
    <property type="entry name" value="Helicase_C-like"/>
</dbReference>
<dbReference type="PROSITE" id="PS51192">
    <property type="entry name" value="HELICASE_ATP_BIND_1"/>
    <property type="match status" value="1"/>
</dbReference>
<accession>E2ZIG6</accession>
<dbReference type="GO" id="GO:0003677">
    <property type="term" value="F:DNA binding"/>
    <property type="evidence" value="ECO:0007669"/>
    <property type="project" value="InterPro"/>
</dbReference>
<keyword evidence="1" id="KW-0547">Nucleotide-binding</keyword>
<dbReference type="Gene3D" id="3.40.50.300">
    <property type="entry name" value="P-loop containing nucleotide triphosphate hydrolases"/>
    <property type="match status" value="2"/>
</dbReference>
<dbReference type="GO" id="GO:0016787">
    <property type="term" value="F:hydrolase activity"/>
    <property type="evidence" value="ECO:0007669"/>
    <property type="project" value="UniProtKB-KW"/>
</dbReference>
<dbReference type="HOGENOM" id="CLU_011771_3_0_9"/>
<evidence type="ECO:0000256" key="4">
    <source>
        <dbReference type="ARBA" id="ARBA00022840"/>
    </source>
</evidence>
<dbReference type="STRING" id="748224.HMPREF9436_01460"/>
<dbReference type="PANTHER" id="PTHR11274">
    <property type="entry name" value="RAD25/XP-B DNA REPAIR HELICASE"/>
    <property type="match status" value="1"/>
</dbReference>
<dbReference type="eggNOG" id="COG1061">
    <property type="taxonomic scope" value="Bacteria"/>
</dbReference>
<dbReference type="AlphaFoldDB" id="E2ZIG6"/>
<evidence type="ECO:0000256" key="1">
    <source>
        <dbReference type="ARBA" id="ARBA00022741"/>
    </source>
</evidence>
<dbReference type="PANTHER" id="PTHR11274:SF0">
    <property type="entry name" value="GENERAL TRANSCRIPTION AND DNA REPAIR FACTOR IIH HELICASE SUBUNIT XPB"/>
    <property type="match status" value="1"/>
</dbReference>
<organism evidence="6 7">
    <name type="scientific">Faecalibacterium cf. prausnitzii KLE1255</name>
    <dbReference type="NCBI Taxonomy" id="748224"/>
    <lineage>
        <taxon>Bacteria</taxon>
        <taxon>Bacillati</taxon>
        <taxon>Bacillota</taxon>
        <taxon>Clostridia</taxon>
        <taxon>Eubacteriales</taxon>
        <taxon>Oscillospiraceae</taxon>
        <taxon>Faecalibacterium</taxon>
    </lineage>
</organism>
<dbReference type="InterPro" id="IPR050615">
    <property type="entry name" value="ATP-dep_DNA_Helicase"/>
</dbReference>
<protein>
    <submittedName>
        <fullName evidence="6">Helicase C-terminal domain protein</fullName>
    </submittedName>
</protein>
<dbReference type="GO" id="GO:0005524">
    <property type="term" value="F:ATP binding"/>
    <property type="evidence" value="ECO:0007669"/>
    <property type="project" value="UniProtKB-KW"/>
</dbReference>
<sequence length="463" mass="51520">MIYTLDGELHLQDVPTPLLHKLIRELTVPNPKYTNALRLGRPTYNIPETVMLYEIRGNALTLPRGMAEEVWREKPAGTTARDKTLKGEPLTFDTSRFTLRGYQQKAVNAALSCQWHQGVLIAPCGAGKTEIGMAVIAHLGRPALWITHTLDLAQQAKERAQLRLGLDEREVSIISGAHKRCGTKLTIATVQSLYRMELDELARTVGVVIVDECHHVVNNPEQASMFAAVLKCLPARWRFGLTASDTRSDGLSETIFQVLGPRVAVIEPQQLEQITITPRVETVPTRFVYTPRANESPIDYVRLMRCMATDADRMQTVEGVIDRAVTEGSSWLVLAASLAILERLHAYALSLGLAAEFVCGATKKAERTAALARMKAGQARILFATYQLAKEGLDIPCLDRLVLATPTRNKVIVQQSIGRIQRPAPGKTEALVIDLVDEKTPQLLVQHKQRRTLYRKMNITEKE</sequence>
<dbReference type="SMART" id="SM00487">
    <property type="entry name" value="DEXDc"/>
    <property type="match status" value="1"/>
</dbReference>
<dbReference type="InterPro" id="IPR014001">
    <property type="entry name" value="Helicase_ATP-bd"/>
</dbReference>
<dbReference type="EMBL" id="AECU01000119">
    <property type="protein sequence ID" value="EFQ07024.1"/>
    <property type="molecule type" value="Genomic_DNA"/>
</dbReference>
<keyword evidence="3 6" id="KW-0347">Helicase</keyword>
<reference evidence="6 7" key="1">
    <citation type="submission" date="2010-08" db="EMBL/GenBank/DDBJ databases">
        <authorList>
            <person name="Weinstock G."/>
            <person name="Sodergren E."/>
            <person name="Clifton S."/>
            <person name="Fulton L."/>
            <person name="Fulton B."/>
            <person name="Courtney L."/>
            <person name="Fronick C."/>
            <person name="Harrison M."/>
            <person name="Strong C."/>
            <person name="Farmer C."/>
            <person name="Delahaunty K."/>
            <person name="Markovic C."/>
            <person name="Hall O."/>
            <person name="Minx P."/>
            <person name="Tomlinson C."/>
            <person name="Mitreva M."/>
            <person name="Hou S."/>
            <person name="Chen J."/>
            <person name="Wollam A."/>
            <person name="Pepin K.H."/>
            <person name="Johnson M."/>
            <person name="Bhonagiri V."/>
            <person name="Zhang X."/>
            <person name="Suruliraj S."/>
            <person name="Warren W."/>
            <person name="Chinwalla A."/>
            <person name="Mardis E.R."/>
            <person name="Wilson R.K."/>
        </authorList>
    </citation>
    <scope>NUCLEOTIDE SEQUENCE [LARGE SCALE GENOMIC DNA]</scope>
    <source>
        <strain evidence="6 7">KLE1255</strain>
    </source>
</reference>
<name>E2ZIG6_9FIRM</name>
<dbReference type="InterPro" id="IPR027417">
    <property type="entry name" value="P-loop_NTPase"/>
</dbReference>
<keyword evidence="4" id="KW-0067">ATP-binding</keyword>
<proteinExistence type="predicted"/>
<evidence type="ECO:0000259" key="5">
    <source>
        <dbReference type="PROSITE" id="PS51192"/>
    </source>
</evidence>
<dbReference type="OrthoDB" id="9802848at2"/>
<dbReference type="SUPFAM" id="SSF52540">
    <property type="entry name" value="P-loop containing nucleoside triphosphate hydrolases"/>
    <property type="match status" value="1"/>
</dbReference>
<feature type="domain" description="Helicase ATP-binding" evidence="5">
    <location>
        <begin position="109"/>
        <end position="263"/>
    </location>
</feature>
<evidence type="ECO:0000256" key="3">
    <source>
        <dbReference type="ARBA" id="ARBA00022806"/>
    </source>
</evidence>